<evidence type="ECO:0000313" key="1">
    <source>
        <dbReference type="EMBL" id="KAJ3571606.1"/>
    </source>
</evidence>
<protein>
    <submittedName>
        <fullName evidence="1">Uncharacterized protein</fullName>
    </submittedName>
</protein>
<keyword evidence="2" id="KW-1185">Reference proteome</keyword>
<accession>A0AAD5YY68</accession>
<organism evidence="1 2">
    <name type="scientific">Leucocoprinus birnbaumii</name>
    <dbReference type="NCBI Taxonomy" id="56174"/>
    <lineage>
        <taxon>Eukaryota</taxon>
        <taxon>Fungi</taxon>
        <taxon>Dikarya</taxon>
        <taxon>Basidiomycota</taxon>
        <taxon>Agaricomycotina</taxon>
        <taxon>Agaricomycetes</taxon>
        <taxon>Agaricomycetidae</taxon>
        <taxon>Agaricales</taxon>
        <taxon>Agaricineae</taxon>
        <taxon>Agaricaceae</taxon>
        <taxon>Leucocoprinus</taxon>
    </lineage>
</organism>
<dbReference type="EMBL" id="JANIEX010000177">
    <property type="protein sequence ID" value="KAJ3571606.1"/>
    <property type="molecule type" value="Genomic_DNA"/>
</dbReference>
<comment type="caution">
    <text evidence="1">The sequence shown here is derived from an EMBL/GenBank/DDBJ whole genome shotgun (WGS) entry which is preliminary data.</text>
</comment>
<proteinExistence type="predicted"/>
<name>A0AAD5YY68_9AGAR</name>
<sequence length="186" mass="19761">MWVGCLPPQHGDIKLWHALCEGMQMRRMGFESVCSGARDPNLIIPSVLEPCRLLCDLMQQVQPLFLCSPPLLDHTCQGVDFRGEVDHGGREDGIELAQVAYAAREVEGEGVEGVGVLEEEGEGVGGVELGRGRGGRGGCRASVHHGVGGKLQRAANPSLQNITSFPSLAGPATSDPNLTSIIQLAR</sequence>
<dbReference type="AlphaFoldDB" id="A0AAD5YY68"/>
<dbReference type="Proteomes" id="UP001213000">
    <property type="component" value="Unassembled WGS sequence"/>
</dbReference>
<evidence type="ECO:0000313" key="2">
    <source>
        <dbReference type="Proteomes" id="UP001213000"/>
    </source>
</evidence>
<reference evidence="1" key="1">
    <citation type="submission" date="2022-07" db="EMBL/GenBank/DDBJ databases">
        <title>Genome Sequence of Leucocoprinus birnbaumii.</title>
        <authorList>
            <person name="Buettner E."/>
        </authorList>
    </citation>
    <scope>NUCLEOTIDE SEQUENCE</scope>
    <source>
        <strain evidence="1">VT141</strain>
    </source>
</reference>
<gene>
    <name evidence="1" type="ORF">NP233_g3651</name>
</gene>